<feature type="transmembrane region" description="Helical" evidence="6">
    <location>
        <begin position="274"/>
        <end position="295"/>
    </location>
</feature>
<dbReference type="VEuPathDB" id="VectorBase:SCAU005060"/>
<feature type="transmembrane region" description="Helical" evidence="6">
    <location>
        <begin position="341"/>
        <end position="365"/>
    </location>
</feature>
<dbReference type="OrthoDB" id="8059421at2759"/>
<comment type="subcellular location">
    <subcellularLocation>
        <location evidence="1 6">Cell membrane</location>
        <topology evidence="1 6">Multi-pass membrane protein</topology>
    </subcellularLocation>
</comment>
<dbReference type="KEGG" id="scac:106082533"/>
<feature type="transmembrane region" description="Helical" evidence="6">
    <location>
        <begin position="233"/>
        <end position="254"/>
    </location>
</feature>
<organism evidence="7 8">
    <name type="scientific">Stomoxys calcitrans</name>
    <name type="common">Stable fly</name>
    <name type="synonym">Conops calcitrans</name>
    <dbReference type="NCBI Taxonomy" id="35570"/>
    <lineage>
        <taxon>Eukaryota</taxon>
        <taxon>Metazoa</taxon>
        <taxon>Ecdysozoa</taxon>
        <taxon>Arthropoda</taxon>
        <taxon>Hexapoda</taxon>
        <taxon>Insecta</taxon>
        <taxon>Pterygota</taxon>
        <taxon>Neoptera</taxon>
        <taxon>Endopterygota</taxon>
        <taxon>Diptera</taxon>
        <taxon>Brachycera</taxon>
        <taxon>Muscomorpha</taxon>
        <taxon>Muscoidea</taxon>
        <taxon>Muscidae</taxon>
        <taxon>Stomoxys</taxon>
    </lineage>
</organism>
<gene>
    <name evidence="7" type="primary">106082533</name>
</gene>
<evidence type="ECO:0000313" key="7">
    <source>
        <dbReference type="EnsemblMetazoa" id="SCAU005060-PA"/>
    </source>
</evidence>
<evidence type="ECO:0000256" key="1">
    <source>
        <dbReference type="ARBA" id="ARBA00004651"/>
    </source>
</evidence>
<keyword evidence="6" id="KW-0807">Transducer</keyword>
<name>A0A1I8P5R6_STOCA</name>
<dbReference type="EnsemblMetazoa" id="SCAU005060-RA">
    <property type="protein sequence ID" value="SCAU005060-PA"/>
    <property type="gene ID" value="SCAU005060"/>
</dbReference>
<sequence>MTRCHYWAINLLVVFSIYLGATALRVDARNRRLKKPPKWFDILVVIGDLTFMACVPYAVVRNMGHGQLYLKNPVAKYANYATILARFILIALFALSRKRRDDQLSKWLEAMFDMQKFYFDRFKDIPKDTTHRKWLYLNGVFTGVHLTAVVNDIFSAFARGQASVAIDLYPLCGMLGIQHLFMLQHAILLCHLRECLSMLNNQLLLKCMDPKLGLIYSQTIVQLQELNRIYSPVNLWILVCLIISNSMAGFIGMLKVMLPQTFNSNSYIYLFGNIFYFTLLLHMYLYFAICDWVLVTAKETEIVLLDYASIRSMSRSNEEEIEKLALCRRLMRHDINICGMLNLNLSTLFSIVAQTTLYIIIMIQIDYEYLNI</sequence>
<feature type="transmembrane region" description="Helical" evidence="6">
    <location>
        <begin position="6"/>
        <end position="27"/>
    </location>
</feature>
<keyword evidence="3 6" id="KW-0812">Transmembrane</keyword>
<keyword evidence="6" id="KW-0675">Receptor</keyword>
<dbReference type="AlphaFoldDB" id="A0A1I8P5R6"/>
<feature type="transmembrane region" description="Helical" evidence="6">
    <location>
        <begin position="39"/>
        <end position="58"/>
    </location>
</feature>
<evidence type="ECO:0000313" key="8">
    <source>
        <dbReference type="Proteomes" id="UP000095300"/>
    </source>
</evidence>
<comment type="similarity">
    <text evidence="6">Belongs to the insect chemoreceptor superfamily. Gustatory receptor (GR) family.</text>
</comment>
<evidence type="ECO:0000256" key="5">
    <source>
        <dbReference type="ARBA" id="ARBA00023136"/>
    </source>
</evidence>
<dbReference type="GO" id="GO:0007165">
    <property type="term" value="P:signal transduction"/>
    <property type="evidence" value="ECO:0007669"/>
    <property type="project" value="UniProtKB-KW"/>
</dbReference>
<keyword evidence="4 6" id="KW-1133">Transmembrane helix</keyword>
<accession>A0A1I8P5R6</accession>
<keyword evidence="5 6" id="KW-0472">Membrane</keyword>
<protein>
    <recommendedName>
        <fullName evidence="6">Gustatory receptor</fullName>
    </recommendedName>
</protein>
<dbReference type="Proteomes" id="UP000095300">
    <property type="component" value="Unassembled WGS sequence"/>
</dbReference>
<comment type="caution">
    <text evidence="6">Lacks conserved residue(s) required for the propagation of feature annotation.</text>
</comment>
<keyword evidence="8" id="KW-1185">Reference proteome</keyword>
<evidence type="ECO:0000256" key="6">
    <source>
        <dbReference type="RuleBase" id="RU363108"/>
    </source>
</evidence>
<dbReference type="GO" id="GO:0050909">
    <property type="term" value="P:sensory perception of taste"/>
    <property type="evidence" value="ECO:0007669"/>
    <property type="project" value="InterPro"/>
</dbReference>
<reference evidence="7" key="1">
    <citation type="submission" date="2020-05" db="UniProtKB">
        <authorList>
            <consortium name="EnsemblMetazoa"/>
        </authorList>
    </citation>
    <scope>IDENTIFICATION</scope>
    <source>
        <strain evidence="7">USDA</strain>
    </source>
</reference>
<dbReference type="InterPro" id="IPR013604">
    <property type="entry name" value="7TM_chemorcpt"/>
</dbReference>
<feature type="transmembrane region" description="Helical" evidence="6">
    <location>
        <begin position="78"/>
        <end position="96"/>
    </location>
</feature>
<proteinExistence type="inferred from homology"/>
<evidence type="ECO:0000256" key="4">
    <source>
        <dbReference type="ARBA" id="ARBA00022989"/>
    </source>
</evidence>
<evidence type="ECO:0000256" key="2">
    <source>
        <dbReference type="ARBA" id="ARBA00022475"/>
    </source>
</evidence>
<keyword evidence="2 6" id="KW-1003">Cell membrane</keyword>
<evidence type="ECO:0000256" key="3">
    <source>
        <dbReference type="ARBA" id="ARBA00022692"/>
    </source>
</evidence>
<dbReference type="Pfam" id="PF08395">
    <property type="entry name" value="7tm_7"/>
    <property type="match status" value="1"/>
</dbReference>
<dbReference type="GO" id="GO:0005886">
    <property type="term" value="C:plasma membrane"/>
    <property type="evidence" value="ECO:0007669"/>
    <property type="project" value="UniProtKB-SubCell"/>
</dbReference>
<comment type="function">
    <text evidence="6">Gustatory receptor which mediates acceptance or avoidance behavior, depending on its substrates.</text>
</comment>